<dbReference type="RefSeq" id="WP_213356185.1">
    <property type="nucleotide sequence ID" value="NZ_JAHBGB010000044.1"/>
</dbReference>
<dbReference type="Proteomes" id="UP001597299">
    <property type="component" value="Unassembled WGS sequence"/>
</dbReference>
<organism evidence="1 2">
    <name type="scientific">Ancylobacter oerskovii</name>
    <dbReference type="NCBI Taxonomy" id="459519"/>
    <lineage>
        <taxon>Bacteria</taxon>
        <taxon>Pseudomonadati</taxon>
        <taxon>Pseudomonadota</taxon>
        <taxon>Alphaproteobacteria</taxon>
        <taxon>Hyphomicrobiales</taxon>
        <taxon>Xanthobacteraceae</taxon>
        <taxon>Ancylobacter</taxon>
    </lineage>
</organism>
<sequence>MPEALKAGVQYGDWDGTVAADNGDQGGIHDHLREKGLLRDDEALLAIRFHSGSTDGIPWVDALVLRAAGFDGAKQILQQTDTPTLYQRKFEPTLQEFFSLFKRFNIVLTISGQNLSGREFDIVQED</sequence>
<proteinExistence type="predicted"/>
<keyword evidence="2" id="KW-1185">Reference proteome</keyword>
<evidence type="ECO:0000313" key="1">
    <source>
        <dbReference type="EMBL" id="MFD2142862.1"/>
    </source>
</evidence>
<accession>A0ABW4Z331</accession>
<dbReference type="EMBL" id="JBHUHD010000001">
    <property type="protein sequence ID" value="MFD2142862.1"/>
    <property type="molecule type" value="Genomic_DNA"/>
</dbReference>
<evidence type="ECO:0000313" key="2">
    <source>
        <dbReference type="Proteomes" id="UP001597299"/>
    </source>
</evidence>
<comment type="caution">
    <text evidence="1">The sequence shown here is derived from an EMBL/GenBank/DDBJ whole genome shotgun (WGS) entry which is preliminary data.</text>
</comment>
<gene>
    <name evidence="1" type="ORF">ACFSNC_20845</name>
</gene>
<protein>
    <submittedName>
        <fullName evidence="1">Uncharacterized protein</fullName>
    </submittedName>
</protein>
<reference evidence="2" key="1">
    <citation type="journal article" date="2019" name="Int. J. Syst. Evol. Microbiol.">
        <title>The Global Catalogue of Microorganisms (GCM) 10K type strain sequencing project: providing services to taxonomists for standard genome sequencing and annotation.</title>
        <authorList>
            <consortium name="The Broad Institute Genomics Platform"/>
            <consortium name="The Broad Institute Genome Sequencing Center for Infectious Disease"/>
            <person name="Wu L."/>
            <person name="Ma J."/>
        </authorList>
    </citation>
    <scope>NUCLEOTIDE SEQUENCE [LARGE SCALE GENOMIC DNA]</scope>
    <source>
        <strain evidence="2">CCM 7435</strain>
    </source>
</reference>
<name>A0ABW4Z331_9HYPH</name>